<reference evidence="2 3" key="1">
    <citation type="submission" date="2019-09" db="EMBL/GenBank/DDBJ databases">
        <title>Complete genome sequence of Sporolactobacillus terrae 70-3.</title>
        <authorList>
            <person name="Tanaka N."/>
            <person name="Shiwa Y."/>
            <person name="Fujita N."/>
            <person name="Tanasupawat S."/>
        </authorList>
    </citation>
    <scope>NUCLEOTIDE SEQUENCE [LARGE SCALE GENOMIC DNA]</scope>
    <source>
        <strain evidence="2 3">70-3</strain>
    </source>
</reference>
<dbReference type="EMBL" id="AP021853">
    <property type="protein sequence ID" value="BBN98742.1"/>
    <property type="molecule type" value="Genomic_DNA"/>
</dbReference>
<proteinExistence type="predicted"/>
<protein>
    <submittedName>
        <fullName evidence="2">Uncharacterized protein</fullName>
    </submittedName>
</protein>
<evidence type="ECO:0000256" key="1">
    <source>
        <dbReference type="SAM" id="Phobius"/>
    </source>
</evidence>
<organism evidence="2 3">
    <name type="scientific">Sporolactobacillus terrae</name>
    <dbReference type="NCBI Taxonomy" id="269673"/>
    <lineage>
        <taxon>Bacteria</taxon>
        <taxon>Bacillati</taxon>
        <taxon>Bacillota</taxon>
        <taxon>Bacilli</taxon>
        <taxon>Bacillales</taxon>
        <taxon>Sporolactobacillaceae</taxon>
        <taxon>Sporolactobacillus</taxon>
    </lineage>
</organism>
<evidence type="ECO:0000313" key="2">
    <source>
        <dbReference type="EMBL" id="BBN98742.1"/>
    </source>
</evidence>
<name>A0A5K7WWT1_9BACL</name>
<keyword evidence="1" id="KW-1133">Transmembrane helix</keyword>
<evidence type="ECO:0000313" key="3">
    <source>
        <dbReference type="Proteomes" id="UP000326951"/>
    </source>
</evidence>
<sequence>MANNKVFILIKVILVIILFTYIFINPDGGTGYYIPALIAYVVISFVLDYIKSKFSK</sequence>
<accession>A0A5K7WWT1</accession>
<keyword evidence="1" id="KW-0472">Membrane</keyword>
<feature type="transmembrane region" description="Helical" evidence="1">
    <location>
        <begin position="30"/>
        <end position="50"/>
    </location>
</feature>
<keyword evidence="1" id="KW-0812">Transmembrane</keyword>
<dbReference type="AlphaFoldDB" id="A0A5K7WWT1"/>
<feature type="transmembrane region" description="Helical" evidence="1">
    <location>
        <begin position="7"/>
        <end position="24"/>
    </location>
</feature>
<gene>
    <name evidence="2" type="ORF">St703_14470</name>
</gene>
<dbReference type="Proteomes" id="UP000326951">
    <property type="component" value="Chromosome"/>
</dbReference>